<reference evidence="6 7" key="1">
    <citation type="submission" date="2019-12" db="EMBL/GenBank/DDBJ databases">
        <title>Genomic-based taxomic classification of the family Erythrobacteraceae.</title>
        <authorList>
            <person name="Xu L."/>
        </authorList>
    </citation>
    <scope>NUCLEOTIDE SEQUENCE [LARGE SCALE GENOMIC DNA]</scope>
    <source>
        <strain evidence="6 7">100921-2</strain>
    </source>
</reference>
<accession>A0A6I4TGZ6</accession>
<dbReference type="Gene3D" id="1.10.150.130">
    <property type="match status" value="1"/>
</dbReference>
<dbReference type="GO" id="GO:0006310">
    <property type="term" value="P:DNA recombination"/>
    <property type="evidence" value="ECO:0007669"/>
    <property type="project" value="UniProtKB-KW"/>
</dbReference>
<dbReference type="CDD" id="cd00801">
    <property type="entry name" value="INT_P4_C"/>
    <property type="match status" value="1"/>
</dbReference>
<dbReference type="InterPro" id="IPR002104">
    <property type="entry name" value="Integrase_catalytic"/>
</dbReference>
<evidence type="ECO:0000313" key="6">
    <source>
        <dbReference type="EMBL" id="MXO75894.1"/>
    </source>
</evidence>
<dbReference type="PANTHER" id="PTHR30629:SF2">
    <property type="entry name" value="PROPHAGE INTEGRASE INTS-RELATED"/>
    <property type="match status" value="1"/>
</dbReference>
<dbReference type="AlphaFoldDB" id="A0A6I4TGZ6"/>
<sequence length="401" mass="45148">MGSLTAIKVRNLKDAGRYSDGSGLILVLNQSGKASWIVRVQNAGRRRDIGIGSYPEISLGEARETAADVRRQAKAGIDVIAERKKEKNVIPTFRGAAVRVHEEHKASWKNGKHQAQWLATLQTYVFPHIGERLVSEIEGPAIRDALAPIWLAKPETARRVRQRIGTILDWSYAKGYRTTEAPMRSIAKGLPRQPRKSGHFAAMPFEEVPAFLAKLRSRTSIGRLALEYLILNASRSGEVRGACWSEIDLKAAVWTIPAERMKINREHHVPLTPQALDVLERAQVFRCEASDLVFPGQRPKLPMSDMTLLKIVRDMDLDCTVHGFRSSFRDWVAEETDYQGEVAEAALAHTISNKVEAAYRRTDFFAKRKNLMRDWADFCLSREQRSMGRRTDPGGPQPIES</sequence>
<gene>
    <name evidence="6" type="ORF">GRI40_11780</name>
</gene>
<comment type="similarity">
    <text evidence="1">Belongs to the 'phage' integrase family.</text>
</comment>
<evidence type="ECO:0000313" key="7">
    <source>
        <dbReference type="Proteomes" id="UP000439522"/>
    </source>
</evidence>
<protein>
    <submittedName>
        <fullName evidence="6">Integrase arm-type DNA-binding domain-containing protein</fullName>
    </submittedName>
</protein>
<dbReference type="InterPro" id="IPR053876">
    <property type="entry name" value="Phage_int_M"/>
</dbReference>
<dbReference type="SUPFAM" id="SSF56349">
    <property type="entry name" value="DNA breaking-rejoining enzymes"/>
    <property type="match status" value="1"/>
</dbReference>
<dbReference type="GO" id="GO:0003677">
    <property type="term" value="F:DNA binding"/>
    <property type="evidence" value="ECO:0007669"/>
    <property type="project" value="UniProtKB-KW"/>
</dbReference>
<comment type="caution">
    <text evidence="6">The sequence shown here is derived from an EMBL/GenBank/DDBJ whole genome shotgun (WGS) entry which is preliminary data.</text>
</comment>
<proteinExistence type="inferred from homology"/>
<dbReference type="Gene3D" id="1.10.443.10">
    <property type="entry name" value="Intergrase catalytic core"/>
    <property type="match status" value="1"/>
</dbReference>
<dbReference type="InterPro" id="IPR025166">
    <property type="entry name" value="Integrase_DNA_bind_dom"/>
</dbReference>
<keyword evidence="3 6" id="KW-0238">DNA-binding</keyword>
<evidence type="ECO:0000256" key="4">
    <source>
        <dbReference type="ARBA" id="ARBA00023172"/>
    </source>
</evidence>
<dbReference type="InterPro" id="IPR011010">
    <property type="entry name" value="DNA_brk_join_enz"/>
</dbReference>
<evidence type="ECO:0000256" key="2">
    <source>
        <dbReference type="ARBA" id="ARBA00022908"/>
    </source>
</evidence>
<dbReference type="InterPro" id="IPR050808">
    <property type="entry name" value="Phage_Integrase"/>
</dbReference>
<dbReference type="Gene3D" id="3.30.160.390">
    <property type="entry name" value="Integrase, DNA-binding domain"/>
    <property type="match status" value="1"/>
</dbReference>
<dbReference type="Pfam" id="PF13356">
    <property type="entry name" value="Arm-DNA-bind_3"/>
    <property type="match status" value="1"/>
</dbReference>
<feature type="domain" description="Tyr recombinase" evidence="5">
    <location>
        <begin position="198"/>
        <end position="372"/>
    </location>
</feature>
<evidence type="ECO:0000259" key="5">
    <source>
        <dbReference type="PROSITE" id="PS51898"/>
    </source>
</evidence>
<dbReference type="GO" id="GO:0015074">
    <property type="term" value="P:DNA integration"/>
    <property type="evidence" value="ECO:0007669"/>
    <property type="project" value="UniProtKB-KW"/>
</dbReference>
<organism evidence="6 7">
    <name type="scientific">Tsuneonella aeria</name>
    <dbReference type="NCBI Taxonomy" id="1837929"/>
    <lineage>
        <taxon>Bacteria</taxon>
        <taxon>Pseudomonadati</taxon>
        <taxon>Pseudomonadota</taxon>
        <taxon>Alphaproteobacteria</taxon>
        <taxon>Sphingomonadales</taxon>
        <taxon>Erythrobacteraceae</taxon>
        <taxon>Tsuneonella</taxon>
    </lineage>
</organism>
<keyword evidence="4" id="KW-0233">DNA recombination</keyword>
<evidence type="ECO:0000256" key="3">
    <source>
        <dbReference type="ARBA" id="ARBA00023125"/>
    </source>
</evidence>
<dbReference type="RefSeq" id="WP_057883713.1">
    <property type="nucleotide sequence ID" value="NZ_WTZA01000002.1"/>
</dbReference>
<dbReference type="InterPro" id="IPR013762">
    <property type="entry name" value="Integrase-like_cat_sf"/>
</dbReference>
<name>A0A6I4TGZ6_9SPHN</name>
<dbReference type="InterPro" id="IPR010998">
    <property type="entry name" value="Integrase_recombinase_N"/>
</dbReference>
<dbReference type="OrthoDB" id="7388552at2"/>
<evidence type="ECO:0000256" key="1">
    <source>
        <dbReference type="ARBA" id="ARBA00008857"/>
    </source>
</evidence>
<dbReference type="Proteomes" id="UP000439522">
    <property type="component" value="Unassembled WGS sequence"/>
</dbReference>
<keyword evidence="2" id="KW-0229">DNA integration</keyword>
<keyword evidence="7" id="KW-1185">Reference proteome</keyword>
<dbReference type="Pfam" id="PF22022">
    <property type="entry name" value="Phage_int_M"/>
    <property type="match status" value="1"/>
</dbReference>
<dbReference type="PANTHER" id="PTHR30629">
    <property type="entry name" value="PROPHAGE INTEGRASE"/>
    <property type="match status" value="1"/>
</dbReference>
<dbReference type="PROSITE" id="PS51898">
    <property type="entry name" value="TYR_RECOMBINASE"/>
    <property type="match status" value="1"/>
</dbReference>
<dbReference type="InterPro" id="IPR038488">
    <property type="entry name" value="Integrase_DNA-bd_sf"/>
</dbReference>
<dbReference type="Pfam" id="PF00589">
    <property type="entry name" value="Phage_integrase"/>
    <property type="match status" value="1"/>
</dbReference>
<dbReference type="EMBL" id="WTZA01000002">
    <property type="protein sequence ID" value="MXO75894.1"/>
    <property type="molecule type" value="Genomic_DNA"/>
</dbReference>